<evidence type="ECO:0000313" key="4">
    <source>
        <dbReference type="Proteomes" id="UP001302072"/>
    </source>
</evidence>
<dbReference type="Proteomes" id="UP001302072">
    <property type="component" value="Chromosome"/>
</dbReference>
<dbReference type="PANTHER" id="PTHR36842">
    <property type="entry name" value="PROTEIN TOLB HOMOLOG"/>
    <property type="match status" value="1"/>
</dbReference>
<dbReference type="RefSeq" id="WP_311193728.1">
    <property type="nucleotide sequence ID" value="NZ_CP115541.1"/>
</dbReference>
<protein>
    <submittedName>
        <fullName evidence="3">TolB-like protein</fullName>
    </submittedName>
</protein>
<accession>A0ABY9YUS0</accession>
<feature type="signal peptide" evidence="2">
    <location>
        <begin position="1"/>
        <end position="22"/>
    </location>
</feature>
<keyword evidence="2" id="KW-0732">Signal</keyword>
<dbReference type="Pfam" id="PF07676">
    <property type="entry name" value="PD40"/>
    <property type="match status" value="3"/>
</dbReference>
<evidence type="ECO:0000256" key="2">
    <source>
        <dbReference type="SAM" id="SignalP"/>
    </source>
</evidence>
<dbReference type="InterPro" id="IPR011042">
    <property type="entry name" value="6-blade_b-propeller_TolB-like"/>
</dbReference>
<evidence type="ECO:0000313" key="3">
    <source>
        <dbReference type="EMBL" id="WNH54641.1"/>
    </source>
</evidence>
<dbReference type="SUPFAM" id="SSF82171">
    <property type="entry name" value="DPP6 N-terminal domain-like"/>
    <property type="match status" value="1"/>
</dbReference>
<dbReference type="EMBL" id="CP115541">
    <property type="protein sequence ID" value="WNH54641.1"/>
    <property type="molecule type" value="Genomic_DNA"/>
</dbReference>
<name>A0ABY9YUS0_9GAMM</name>
<comment type="similarity">
    <text evidence="1">Belongs to the TolB family.</text>
</comment>
<gene>
    <name evidence="3" type="ORF">PDM29_06020</name>
</gene>
<reference evidence="3 4" key="1">
    <citation type="submission" date="2022-12" db="EMBL/GenBank/DDBJ databases">
        <title>Two new species, Stenotrophomonas aracearum and Stenotrophomonas oahuensis, isolated from Anthurium (Araceae family) in Hawaii.</title>
        <authorList>
            <person name="Chunag S.C."/>
            <person name="Dobhal S."/>
            <person name="Alvarez A."/>
            <person name="Arif M."/>
        </authorList>
    </citation>
    <scope>NUCLEOTIDE SEQUENCE [LARGE SCALE GENOMIC DNA]</scope>
    <source>
        <strain evidence="3 4">A5586</strain>
    </source>
</reference>
<dbReference type="InterPro" id="IPR011659">
    <property type="entry name" value="WD40"/>
</dbReference>
<keyword evidence="4" id="KW-1185">Reference proteome</keyword>
<organism evidence="3 4">
    <name type="scientific">Stenotrophomonas oahuensis</name>
    <dbReference type="NCBI Taxonomy" id="3003271"/>
    <lineage>
        <taxon>Bacteria</taxon>
        <taxon>Pseudomonadati</taxon>
        <taxon>Pseudomonadota</taxon>
        <taxon>Gammaproteobacteria</taxon>
        <taxon>Lysobacterales</taxon>
        <taxon>Lysobacteraceae</taxon>
        <taxon>Stenotrophomonas</taxon>
    </lineage>
</organism>
<dbReference type="Gene3D" id="2.120.10.30">
    <property type="entry name" value="TolB, C-terminal domain"/>
    <property type="match status" value="1"/>
</dbReference>
<proteinExistence type="inferred from homology"/>
<evidence type="ECO:0000256" key="1">
    <source>
        <dbReference type="ARBA" id="ARBA00009820"/>
    </source>
</evidence>
<dbReference type="PANTHER" id="PTHR36842:SF1">
    <property type="entry name" value="PROTEIN TOLB"/>
    <property type="match status" value="1"/>
</dbReference>
<sequence>MRPPTTWLALSLSLLFTPAAMALSEFGIEGMGVVSTKANESQATISPDGQRIVWASDRPGGSGGWDLWQARLVEGRWQDPQPLGINSARDERDPAYSPDGRWLYFASDRSGGRGGFDLYRSAVAADGSVGKPEPLAGLNTRDDERSPAVRPDGLMLLFARNGKQGQGGFDLYRADVQANGFGAAQALPKPLNSAADELGATWLDNRGALAFTRAAESTSQVWVVGCDYAQAAVPLGLSFNTADGQTGSPVVDWNKPGEMVVSGQARSPRAGGLDLYRLKKPAPACGGEITARATTPRAAARTVPR</sequence>
<feature type="chain" id="PRO_5045819933" evidence="2">
    <location>
        <begin position="23"/>
        <end position="305"/>
    </location>
</feature>